<feature type="transmembrane region" description="Helical" evidence="12">
    <location>
        <begin position="23"/>
        <end position="43"/>
    </location>
</feature>
<evidence type="ECO:0000256" key="4">
    <source>
        <dbReference type="ARBA" id="ARBA00022597"/>
    </source>
</evidence>
<reference evidence="14" key="1">
    <citation type="journal article" date="2020" name="BMC">
        <title>Leishmania infection induces a limited differential gene expression in the sand fly midgut.</title>
        <authorList>
            <person name="Coutinho-Abreu I.V."/>
            <person name="Serafim T.D."/>
            <person name="Meneses C."/>
            <person name="Kamhawi S."/>
            <person name="Oliveira F."/>
            <person name="Valenzuela J.G."/>
        </authorList>
    </citation>
    <scope>NUCLEOTIDE SEQUENCE</scope>
    <source>
        <strain evidence="14">Jacobina</strain>
        <tissue evidence="14">Midgut</tissue>
    </source>
</reference>
<dbReference type="PANTHER" id="PTHR48021:SF1">
    <property type="entry name" value="GH07001P-RELATED"/>
    <property type="match status" value="1"/>
</dbReference>
<feature type="transmembrane region" description="Helical" evidence="12">
    <location>
        <begin position="49"/>
        <end position="69"/>
    </location>
</feature>
<feature type="transmembrane region" description="Helical" evidence="12">
    <location>
        <begin position="359"/>
        <end position="377"/>
    </location>
</feature>
<dbReference type="PANTHER" id="PTHR48021">
    <property type="match status" value="1"/>
</dbReference>
<evidence type="ECO:0000256" key="2">
    <source>
        <dbReference type="ARBA" id="ARBA00022448"/>
    </source>
</evidence>
<keyword evidence="5 12" id="KW-0812">Transmembrane</keyword>
<evidence type="ECO:0000256" key="5">
    <source>
        <dbReference type="ARBA" id="ARBA00022692"/>
    </source>
</evidence>
<evidence type="ECO:0000256" key="6">
    <source>
        <dbReference type="ARBA" id="ARBA00022989"/>
    </source>
</evidence>
<dbReference type="PROSITE" id="PS50850">
    <property type="entry name" value="MFS"/>
    <property type="match status" value="1"/>
</dbReference>
<evidence type="ECO:0000256" key="9">
    <source>
        <dbReference type="ARBA" id="ARBA00024348"/>
    </source>
</evidence>
<feature type="transmembrane region" description="Helical" evidence="12">
    <location>
        <begin position="326"/>
        <end position="347"/>
    </location>
</feature>
<evidence type="ECO:0000256" key="3">
    <source>
        <dbReference type="ARBA" id="ARBA00022475"/>
    </source>
</evidence>
<evidence type="ECO:0000256" key="8">
    <source>
        <dbReference type="ARBA" id="ARBA00023180"/>
    </source>
</evidence>
<dbReference type="EMBL" id="GITU01003017">
    <property type="protein sequence ID" value="MBC1171720.1"/>
    <property type="molecule type" value="Transcribed_RNA"/>
</dbReference>
<dbReference type="Gene3D" id="1.20.1250.20">
    <property type="entry name" value="MFS general substrate transporter like domains"/>
    <property type="match status" value="1"/>
</dbReference>
<dbReference type="InterPro" id="IPR003663">
    <property type="entry name" value="Sugar/inositol_transpt"/>
</dbReference>
<dbReference type="GO" id="GO:0051119">
    <property type="term" value="F:sugar transmembrane transporter activity"/>
    <property type="evidence" value="ECO:0007669"/>
    <property type="project" value="InterPro"/>
</dbReference>
<proteinExistence type="inferred from homology"/>
<feature type="transmembrane region" description="Helical" evidence="12">
    <location>
        <begin position="190"/>
        <end position="214"/>
    </location>
</feature>
<evidence type="ECO:0000259" key="13">
    <source>
        <dbReference type="PROSITE" id="PS50850"/>
    </source>
</evidence>
<dbReference type="PRINTS" id="PR00171">
    <property type="entry name" value="SUGRTRNSPORT"/>
</dbReference>
<dbReference type="SUPFAM" id="SSF103473">
    <property type="entry name" value="MFS general substrate transporter"/>
    <property type="match status" value="1"/>
</dbReference>
<protein>
    <recommendedName>
        <fullName evidence="10">Facilitated trehalose transporter Tret1</fullName>
    </recommendedName>
</protein>
<dbReference type="InterPro" id="IPR020846">
    <property type="entry name" value="MFS_dom"/>
</dbReference>
<feature type="transmembrane region" description="Helical" evidence="12">
    <location>
        <begin position="81"/>
        <end position="100"/>
    </location>
</feature>
<evidence type="ECO:0000313" key="14">
    <source>
        <dbReference type="EMBL" id="MBC1171720.1"/>
    </source>
</evidence>
<name>A0A7G3AG38_LUTLO</name>
<dbReference type="InterPro" id="IPR044775">
    <property type="entry name" value="MFS_ERD6/Tret1-like"/>
</dbReference>
<evidence type="ECO:0000256" key="12">
    <source>
        <dbReference type="SAM" id="Phobius"/>
    </source>
</evidence>
<organism evidence="14">
    <name type="scientific">Lutzomyia longipalpis</name>
    <name type="common">Sand fly</name>
    <dbReference type="NCBI Taxonomy" id="7200"/>
    <lineage>
        <taxon>Eukaryota</taxon>
        <taxon>Metazoa</taxon>
        <taxon>Ecdysozoa</taxon>
        <taxon>Arthropoda</taxon>
        <taxon>Hexapoda</taxon>
        <taxon>Insecta</taxon>
        <taxon>Pterygota</taxon>
        <taxon>Neoptera</taxon>
        <taxon>Endopterygota</taxon>
        <taxon>Diptera</taxon>
        <taxon>Nematocera</taxon>
        <taxon>Psychodoidea</taxon>
        <taxon>Psychodidae</taxon>
        <taxon>Lutzomyia</taxon>
        <taxon>Lutzomyia</taxon>
    </lineage>
</organism>
<dbReference type="GO" id="GO:0015574">
    <property type="term" value="F:trehalose transmembrane transporter activity"/>
    <property type="evidence" value="ECO:0007669"/>
    <property type="project" value="UniProtKB-ARBA"/>
</dbReference>
<evidence type="ECO:0000256" key="11">
    <source>
        <dbReference type="RuleBase" id="RU003346"/>
    </source>
</evidence>
<keyword evidence="3" id="KW-1003">Cell membrane</keyword>
<keyword evidence="6 12" id="KW-1133">Transmembrane helix</keyword>
<evidence type="ECO:0000256" key="10">
    <source>
        <dbReference type="ARBA" id="ARBA00069106"/>
    </source>
</evidence>
<comment type="subcellular location">
    <subcellularLocation>
        <location evidence="1">Cell membrane</location>
        <topology evidence="1">Multi-pass membrane protein</topology>
    </subcellularLocation>
</comment>
<accession>A0A7G3AG38</accession>
<dbReference type="PROSITE" id="PS00217">
    <property type="entry name" value="SUGAR_TRANSPORT_2"/>
    <property type="match status" value="1"/>
</dbReference>
<comment type="similarity">
    <text evidence="9">Belongs to the major facilitator superfamily. Sugar transporter (TC 2.A.1.1) family. Trehalose transporter subfamily.</text>
</comment>
<keyword evidence="4" id="KW-0762">Sugar transport</keyword>
<evidence type="ECO:0000256" key="1">
    <source>
        <dbReference type="ARBA" id="ARBA00004651"/>
    </source>
</evidence>
<feature type="domain" description="Major facilitator superfamily (MFS) profile" evidence="13">
    <location>
        <begin position="1"/>
        <end position="381"/>
    </location>
</feature>
<dbReference type="Pfam" id="PF00083">
    <property type="entry name" value="Sugar_tr"/>
    <property type="match status" value="1"/>
</dbReference>
<dbReference type="InterPro" id="IPR036259">
    <property type="entry name" value="MFS_trans_sf"/>
</dbReference>
<dbReference type="NCBIfam" id="TIGR00879">
    <property type="entry name" value="SP"/>
    <property type="match status" value="1"/>
</dbReference>
<keyword evidence="8" id="KW-0325">Glycoprotein</keyword>
<dbReference type="GO" id="GO:0005886">
    <property type="term" value="C:plasma membrane"/>
    <property type="evidence" value="ECO:0007669"/>
    <property type="project" value="UniProtKB-SubCell"/>
</dbReference>
<keyword evidence="2 11" id="KW-0813">Transport</keyword>
<dbReference type="InterPro" id="IPR005828">
    <property type="entry name" value="MFS_sugar_transport-like"/>
</dbReference>
<dbReference type="InterPro" id="IPR005829">
    <property type="entry name" value="Sugar_transporter_CS"/>
</dbReference>
<dbReference type="CDD" id="cd17358">
    <property type="entry name" value="MFS_GLUT6_8_Class3_like"/>
    <property type="match status" value="1"/>
</dbReference>
<feature type="transmembrane region" description="Helical" evidence="12">
    <location>
        <begin position="289"/>
        <end position="314"/>
    </location>
</feature>
<evidence type="ECO:0000256" key="7">
    <source>
        <dbReference type="ARBA" id="ARBA00023136"/>
    </source>
</evidence>
<dbReference type="VEuPathDB" id="VectorBase:LLONM1_005586"/>
<dbReference type="AlphaFoldDB" id="A0A7G3AG38"/>
<feature type="transmembrane region" description="Helical" evidence="12">
    <location>
        <begin position="226"/>
        <end position="248"/>
    </location>
</feature>
<dbReference type="FunFam" id="1.20.1250.20:FF:000055">
    <property type="entry name" value="Facilitated trehalose transporter Tret1-2 homolog"/>
    <property type="match status" value="1"/>
</dbReference>
<sequence length="418" mass="45318">MTLGAAAVCIPIGLLINLIGRKLTMLLLVLPFTLGWALIIWATSVPMMLVGRVLVGISGGAFCVTAPMYTGEIASKEIRGILGSFFQLMVTIGILFVYAVGHGVNVFTLSIICAVIPLIFGVIFFFMPESPLYLVTKDKIGKATESIKWLRGDKYDHNAELADLQQQIDEIRAQPVSLAVAMRRRATIRALIISMGLMFFQQTCGINAVIFYTTDIFAAANTGIEAGLATIIVGIMQVGATLVSTAVVDRLGRRILLISSISVMSICTILMGVYFFLKDQDPTQTENLGWLPIVSLCIFIVMFSFGFGPVPWLMMGELFASDVKGFAGPIAGTTNWLLAFVITKTFVNLKDAIGAGETFWLFSGFSIVGLVFVFFLVPETKGKSLTEIQELLNGSSRQVQPTTSVTTVSNLSESDVKN</sequence>
<feature type="transmembrane region" description="Helical" evidence="12">
    <location>
        <begin position="255"/>
        <end position="277"/>
    </location>
</feature>
<keyword evidence="7 12" id="KW-0472">Membrane</keyword>
<feature type="transmembrane region" description="Helical" evidence="12">
    <location>
        <begin position="106"/>
        <end position="127"/>
    </location>
</feature>
<dbReference type="InterPro" id="IPR050549">
    <property type="entry name" value="MFS_Trehalose_Transporter"/>
</dbReference>